<evidence type="ECO:0000313" key="4">
    <source>
        <dbReference type="EMBL" id="KAJ2926072.1"/>
    </source>
</evidence>
<accession>A0A9W8J0J1</accession>
<gene>
    <name evidence="4" type="ORF">H1R20_g11026</name>
</gene>
<reference evidence="4" key="1">
    <citation type="submission" date="2022-06" db="EMBL/GenBank/DDBJ databases">
        <title>Genome Sequence of Candolleomyces eurysporus.</title>
        <authorList>
            <person name="Buettner E."/>
        </authorList>
    </citation>
    <scope>NUCLEOTIDE SEQUENCE</scope>
    <source>
        <strain evidence="4">VTCC 930004</strain>
    </source>
</reference>
<dbReference type="EMBL" id="JANBPK010001085">
    <property type="protein sequence ID" value="KAJ2926072.1"/>
    <property type="molecule type" value="Genomic_DNA"/>
</dbReference>
<dbReference type="GO" id="GO:0000162">
    <property type="term" value="P:L-tryptophan biosynthetic process"/>
    <property type="evidence" value="ECO:0007669"/>
    <property type="project" value="InterPro"/>
</dbReference>
<dbReference type="PANTHER" id="PTHR43285">
    <property type="entry name" value="ANTHRANILATE PHOSPHORIBOSYLTRANSFERASE"/>
    <property type="match status" value="1"/>
</dbReference>
<dbReference type="InterPro" id="IPR035902">
    <property type="entry name" value="Nuc_phospho_transferase"/>
</dbReference>
<evidence type="ECO:0000256" key="1">
    <source>
        <dbReference type="ARBA" id="ARBA00022676"/>
    </source>
</evidence>
<dbReference type="Gene3D" id="3.40.1030.10">
    <property type="entry name" value="Nucleoside phosphorylase/phosphoribosyltransferase catalytic domain"/>
    <property type="match status" value="1"/>
</dbReference>
<dbReference type="InterPro" id="IPR005940">
    <property type="entry name" value="Anthranilate_Pribosyl_Tfrase"/>
</dbReference>
<organism evidence="4 5">
    <name type="scientific">Candolleomyces eurysporus</name>
    <dbReference type="NCBI Taxonomy" id="2828524"/>
    <lineage>
        <taxon>Eukaryota</taxon>
        <taxon>Fungi</taxon>
        <taxon>Dikarya</taxon>
        <taxon>Basidiomycota</taxon>
        <taxon>Agaricomycotina</taxon>
        <taxon>Agaricomycetes</taxon>
        <taxon>Agaricomycetidae</taxon>
        <taxon>Agaricales</taxon>
        <taxon>Agaricineae</taxon>
        <taxon>Psathyrellaceae</taxon>
        <taxon>Candolleomyces</taxon>
    </lineage>
</organism>
<keyword evidence="2" id="KW-0808">Transferase</keyword>
<protein>
    <recommendedName>
        <fullName evidence="3">Glycosyl transferase family 3 domain-containing protein</fullName>
    </recommendedName>
</protein>
<sequence length="168" mass="17905">MSPLREEISVAVPEIGPAFAKSLREGGVQRALVVCGFEGLDEMSCAGSTHAWELHEDGSVSEHVLTPEYFGLPVHALSKVVGGLPHETAETFEILLNSGSQIPENLIPVLDFVLMNASALLIVASVAKDYVEGTELARQSVYSGRAWDALGTFRDVGRKAKSSLNAVA</sequence>
<evidence type="ECO:0000313" key="5">
    <source>
        <dbReference type="Proteomes" id="UP001140091"/>
    </source>
</evidence>
<dbReference type="InterPro" id="IPR000312">
    <property type="entry name" value="Glycosyl_Trfase_fam3"/>
</dbReference>
<feature type="non-terminal residue" evidence="4">
    <location>
        <position position="1"/>
    </location>
</feature>
<dbReference type="PANTHER" id="PTHR43285:SF2">
    <property type="entry name" value="ANTHRANILATE PHOSPHORIBOSYLTRANSFERASE"/>
    <property type="match status" value="1"/>
</dbReference>
<dbReference type="GO" id="GO:0004048">
    <property type="term" value="F:anthranilate phosphoribosyltransferase activity"/>
    <property type="evidence" value="ECO:0007669"/>
    <property type="project" value="InterPro"/>
</dbReference>
<evidence type="ECO:0000259" key="3">
    <source>
        <dbReference type="Pfam" id="PF00591"/>
    </source>
</evidence>
<dbReference type="Pfam" id="PF00591">
    <property type="entry name" value="Glycos_transf_3"/>
    <property type="match status" value="1"/>
</dbReference>
<comment type="caution">
    <text evidence="4">The sequence shown here is derived from an EMBL/GenBank/DDBJ whole genome shotgun (WGS) entry which is preliminary data.</text>
</comment>
<dbReference type="OrthoDB" id="427800at2759"/>
<keyword evidence="1" id="KW-0328">Glycosyltransferase</keyword>
<proteinExistence type="predicted"/>
<dbReference type="SUPFAM" id="SSF52418">
    <property type="entry name" value="Nucleoside phosphorylase/phosphoribosyltransferase catalytic domain"/>
    <property type="match status" value="1"/>
</dbReference>
<evidence type="ECO:0000256" key="2">
    <source>
        <dbReference type="ARBA" id="ARBA00022679"/>
    </source>
</evidence>
<dbReference type="GO" id="GO:0005829">
    <property type="term" value="C:cytosol"/>
    <property type="evidence" value="ECO:0007669"/>
    <property type="project" value="TreeGrafter"/>
</dbReference>
<name>A0A9W8J0J1_9AGAR</name>
<keyword evidence="5" id="KW-1185">Reference proteome</keyword>
<feature type="domain" description="Glycosyl transferase family 3" evidence="3">
    <location>
        <begin position="8"/>
        <end position="146"/>
    </location>
</feature>
<dbReference type="Proteomes" id="UP001140091">
    <property type="component" value="Unassembled WGS sequence"/>
</dbReference>
<dbReference type="AlphaFoldDB" id="A0A9W8J0J1"/>